<organism evidence="3 4">
    <name type="scientific">Perkinsus chesapeaki</name>
    <name type="common">Clam parasite</name>
    <name type="synonym">Perkinsus andrewsi</name>
    <dbReference type="NCBI Taxonomy" id="330153"/>
    <lineage>
        <taxon>Eukaryota</taxon>
        <taxon>Sar</taxon>
        <taxon>Alveolata</taxon>
        <taxon>Perkinsozoa</taxon>
        <taxon>Perkinsea</taxon>
        <taxon>Perkinsida</taxon>
        <taxon>Perkinsidae</taxon>
        <taxon>Perkinsus</taxon>
    </lineage>
</organism>
<proteinExistence type="predicted"/>
<keyword evidence="4" id="KW-1185">Reference proteome</keyword>
<comment type="caution">
    <text evidence="3">The sequence shown here is derived from an EMBL/GenBank/DDBJ whole genome shotgun (WGS) entry which is preliminary data.</text>
</comment>
<feature type="non-terminal residue" evidence="3">
    <location>
        <position position="1"/>
    </location>
</feature>
<sequence length="295" mass="33186">GAELKTDRFGMLPIHDAVVNNHPEIKDMLSNLELKVTSNNDGMCYLSPQKMAALKEDVKHSDISLSADEFETKMTQVFSIIMKEGVFAAGSLWQEVQYYFMDLGLHPSYFKHFTSAQIARHIQGLMAAEKVSQATNTDYIHFEIENGDDDDSAFYLTTMEPEKVALMDGKIANYVSSKFGNSDNAFSITFMKSENPPMPNGKFQLGIFVVEKREYNAEAAAKTDDMMDETNLQLVASPEFLDERSAEVQQLYQSIINDTMSVRNSIVKVLDPPTHLVQKVGAKMLQMSVYDVERS</sequence>
<name>A0A7J6KMH0_PERCH</name>
<feature type="domain" description="NAD-dependent glutamate dehydrogenase N-terminal" evidence="1">
    <location>
        <begin position="69"/>
        <end position="129"/>
    </location>
</feature>
<feature type="domain" description="NAD-specific glutamate dehydrogenase second" evidence="2">
    <location>
        <begin position="148"/>
        <end position="271"/>
    </location>
</feature>
<evidence type="ECO:0000259" key="2">
    <source>
        <dbReference type="Pfam" id="PF23152"/>
    </source>
</evidence>
<dbReference type="AlphaFoldDB" id="A0A7J6KMH0"/>
<dbReference type="Pfam" id="PF23147">
    <property type="entry name" value="GDH2_N"/>
    <property type="match status" value="1"/>
</dbReference>
<dbReference type="InterPro" id="IPR055480">
    <property type="entry name" value="NAD-GDH_N"/>
</dbReference>
<evidence type="ECO:0000313" key="3">
    <source>
        <dbReference type="EMBL" id="KAF4647726.1"/>
    </source>
</evidence>
<dbReference type="InterPro" id="IPR056365">
    <property type="entry name" value="NAD-GDH_2nd"/>
</dbReference>
<dbReference type="OrthoDB" id="438652at2759"/>
<evidence type="ECO:0000259" key="1">
    <source>
        <dbReference type="Pfam" id="PF23147"/>
    </source>
</evidence>
<dbReference type="Pfam" id="PF23152">
    <property type="entry name" value="GDH_2nd"/>
    <property type="match status" value="1"/>
</dbReference>
<protein>
    <submittedName>
        <fullName evidence="3">Uncharacterized protein</fullName>
    </submittedName>
</protein>
<gene>
    <name evidence="3" type="ORF">FOL47_004236</name>
</gene>
<dbReference type="Proteomes" id="UP000591131">
    <property type="component" value="Unassembled WGS sequence"/>
</dbReference>
<evidence type="ECO:0000313" key="4">
    <source>
        <dbReference type="Proteomes" id="UP000591131"/>
    </source>
</evidence>
<accession>A0A7J6KMH0</accession>
<dbReference type="EMBL" id="JAAPAO010002416">
    <property type="protein sequence ID" value="KAF4647726.1"/>
    <property type="molecule type" value="Genomic_DNA"/>
</dbReference>
<reference evidence="3 4" key="1">
    <citation type="submission" date="2020-04" db="EMBL/GenBank/DDBJ databases">
        <title>Perkinsus chesapeaki whole genome sequence.</title>
        <authorList>
            <person name="Bogema D.R."/>
        </authorList>
    </citation>
    <scope>NUCLEOTIDE SEQUENCE [LARGE SCALE GENOMIC DNA]</scope>
    <source>
        <strain evidence="3">ATCC PRA-425</strain>
    </source>
</reference>
<feature type="non-terminal residue" evidence="3">
    <location>
        <position position="295"/>
    </location>
</feature>